<reference evidence="2" key="1">
    <citation type="journal article" date="2020" name="mSystems">
        <title>Genome- and Community-Level Interaction Insights into Carbon Utilization and Element Cycling Functions of Hydrothermarchaeota in Hydrothermal Sediment.</title>
        <authorList>
            <person name="Zhou Z."/>
            <person name="Liu Y."/>
            <person name="Xu W."/>
            <person name="Pan J."/>
            <person name="Luo Z.H."/>
            <person name="Li M."/>
        </authorList>
    </citation>
    <scope>NUCLEOTIDE SEQUENCE [LARGE SCALE GENOMIC DNA]</scope>
    <source>
        <strain evidence="2">SpSt-1019</strain>
    </source>
</reference>
<protein>
    <submittedName>
        <fullName evidence="2">AMIN domain-containing protein</fullName>
    </submittedName>
</protein>
<dbReference type="Gene3D" id="2.60.40.3500">
    <property type="match status" value="1"/>
</dbReference>
<proteinExistence type="predicted"/>
<dbReference type="AlphaFoldDB" id="A0A7C5PPX2"/>
<evidence type="ECO:0000256" key="1">
    <source>
        <dbReference type="SAM" id="MobiDB-lite"/>
    </source>
</evidence>
<accession>A0A7C5PPX2</accession>
<feature type="compositionally biased region" description="Polar residues" evidence="1">
    <location>
        <begin position="74"/>
        <end position="93"/>
    </location>
</feature>
<organism evidence="2">
    <name type="scientific">Thermodesulfobium narugense</name>
    <dbReference type="NCBI Taxonomy" id="184064"/>
    <lineage>
        <taxon>Bacteria</taxon>
        <taxon>Pseudomonadati</taxon>
        <taxon>Thermodesulfobiota</taxon>
        <taxon>Thermodesulfobiia</taxon>
        <taxon>Thermodesulfobiales</taxon>
        <taxon>Thermodesulfobiaceae</taxon>
        <taxon>Thermodesulfobium</taxon>
    </lineage>
</organism>
<evidence type="ECO:0000313" key="2">
    <source>
        <dbReference type="EMBL" id="HHI65032.1"/>
    </source>
</evidence>
<name>A0A7C5PPX2_9BACT</name>
<comment type="caution">
    <text evidence="2">The sequence shown here is derived from an EMBL/GenBank/DDBJ whole genome shotgun (WGS) entry which is preliminary data.</text>
</comment>
<sequence length="290" mass="32145">MSDGRIVLDIDKAFVSKKGDIKMASSIVEGIHFAQNTPDKVRVVIESDKNYPYIVSKVSDGLEVNVGNFKISKSDSNGNQISPTNNSSNLRNSITSFTGTQPEIVGNSGRNNPGNLRSAYGGFNSYKDLGSGIYAAYYNIIRKPGYYNGGNESIKKIIYTWAPPTENNSSRYLSDVIRYCRKYGLNINEDTIFSNLSLEQQEIVLSAIFNEEGNRDWINATKNFTDQQKIALINDSILQHSTSNYVASNTLEQNQSATTTTTEPEKPKESSQGIDKFLGKTIIGIIRTIF</sequence>
<feature type="region of interest" description="Disordered" evidence="1">
    <location>
        <begin position="249"/>
        <end position="272"/>
    </location>
</feature>
<dbReference type="EMBL" id="DRUY01000026">
    <property type="protein sequence ID" value="HHI65032.1"/>
    <property type="molecule type" value="Genomic_DNA"/>
</dbReference>
<gene>
    <name evidence="2" type="ORF">ENL70_00605</name>
</gene>
<feature type="region of interest" description="Disordered" evidence="1">
    <location>
        <begin position="73"/>
        <end position="93"/>
    </location>
</feature>